<dbReference type="InterPro" id="IPR035976">
    <property type="entry name" value="Sushi/SCR/CCP_sf"/>
</dbReference>
<dbReference type="PROSITE" id="PS50923">
    <property type="entry name" value="SUSHI"/>
    <property type="match status" value="1"/>
</dbReference>
<dbReference type="OrthoDB" id="6480633at2759"/>
<feature type="signal peptide" evidence="7">
    <location>
        <begin position="1"/>
        <end position="19"/>
    </location>
</feature>
<sequence>MLVFKLIILIQAVLNPVVAEVLCSKDVNITKGQVEFLEGRGVGSVLQYTCPNHHRASPVSWRVCGADGKWSPIRQPAACVMYHCSGPVTLENGWVSPRLAVYSVGKTVEFQCRPGYTHYGAPNITCLPTGKWSAPPAVCDTEVKSFCGDPGVPAGGSGWDGGLRRERGSGIPATGAWC</sequence>
<dbReference type="GO" id="GO:0009617">
    <property type="term" value="P:response to bacterium"/>
    <property type="evidence" value="ECO:0007669"/>
    <property type="project" value="TreeGrafter"/>
</dbReference>
<evidence type="ECO:0000256" key="2">
    <source>
        <dbReference type="ARBA" id="ARBA00022729"/>
    </source>
</evidence>
<dbReference type="SMART" id="SM00032">
    <property type="entry name" value="CCP"/>
    <property type="match status" value="2"/>
</dbReference>
<comment type="caution">
    <text evidence="6">Lacks conserved residue(s) required for the propagation of feature annotation.</text>
</comment>
<dbReference type="AlphaFoldDB" id="A0A8T3DZM9"/>
<evidence type="ECO:0000256" key="3">
    <source>
        <dbReference type="ARBA" id="ARBA00022737"/>
    </source>
</evidence>
<evidence type="ECO:0000256" key="5">
    <source>
        <dbReference type="ARBA" id="ARBA00023180"/>
    </source>
</evidence>
<dbReference type="CDD" id="cd00033">
    <property type="entry name" value="CCP"/>
    <property type="match status" value="2"/>
</dbReference>
<dbReference type="InterPro" id="IPR000436">
    <property type="entry name" value="Sushi_SCR_CCP_dom"/>
</dbReference>
<dbReference type="PANTHER" id="PTHR46393">
    <property type="entry name" value="SUSHI DOMAIN-CONTAINING PROTEIN"/>
    <property type="match status" value="1"/>
</dbReference>
<dbReference type="EMBL" id="JAERUA010000004">
    <property type="protein sequence ID" value="KAI1900118.1"/>
    <property type="molecule type" value="Genomic_DNA"/>
</dbReference>
<dbReference type="PANTHER" id="PTHR46393:SF7">
    <property type="entry name" value="COMPLEMENT C2"/>
    <property type="match status" value="1"/>
</dbReference>
<evidence type="ECO:0000256" key="4">
    <source>
        <dbReference type="ARBA" id="ARBA00023157"/>
    </source>
</evidence>
<keyword evidence="2 7" id="KW-0732">Signal</keyword>
<dbReference type="Proteomes" id="UP000829720">
    <property type="component" value="Unassembled WGS sequence"/>
</dbReference>
<keyword evidence="10" id="KW-1185">Reference proteome</keyword>
<organism evidence="9 10">
    <name type="scientific">Albula goreensis</name>
    <dbReference type="NCBI Taxonomy" id="1534307"/>
    <lineage>
        <taxon>Eukaryota</taxon>
        <taxon>Metazoa</taxon>
        <taxon>Chordata</taxon>
        <taxon>Craniata</taxon>
        <taxon>Vertebrata</taxon>
        <taxon>Euteleostomi</taxon>
        <taxon>Actinopterygii</taxon>
        <taxon>Neopterygii</taxon>
        <taxon>Teleostei</taxon>
        <taxon>Albuliformes</taxon>
        <taxon>Albulidae</taxon>
        <taxon>Albula</taxon>
    </lineage>
</organism>
<dbReference type="Pfam" id="PF00084">
    <property type="entry name" value="Sushi"/>
    <property type="match status" value="2"/>
</dbReference>
<dbReference type="Gene3D" id="2.10.70.10">
    <property type="entry name" value="Complement Module, domain 1"/>
    <property type="match status" value="2"/>
</dbReference>
<evidence type="ECO:0000313" key="10">
    <source>
        <dbReference type="Proteomes" id="UP000829720"/>
    </source>
</evidence>
<evidence type="ECO:0000256" key="7">
    <source>
        <dbReference type="SAM" id="SignalP"/>
    </source>
</evidence>
<dbReference type="GO" id="GO:0006956">
    <property type="term" value="P:complement activation"/>
    <property type="evidence" value="ECO:0007669"/>
    <property type="project" value="TreeGrafter"/>
</dbReference>
<feature type="disulfide bond" evidence="6">
    <location>
        <begin position="112"/>
        <end position="139"/>
    </location>
</feature>
<evidence type="ECO:0000259" key="8">
    <source>
        <dbReference type="PROSITE" id="PS50923"/>
    </source>
</evidence>
<keyword evidence="1 6" id="KW-0768">Sushi</keyword>
<dbReference type="GO" id="GO:0070062">
    <property type="term" value="C:extracellular exosome"/>
    <property type="evidence" value="ECO:0007669"/>
    <property type="project" value="TreeGrafter"/>
</dbReference>
<keyword evidence="4 6" id="KW-1015">Disulfide bond</keyword>
<protein>
    <recommendedName>
        <fullName evidence="8">Sushi domain-containing protein</fullName>
    </recommendedName>
</protein>
<evidence type="ECO:0000256" key="6">
    <source>
        <dbReference type="PROSITE-ProRule" id="PRU00302"/>
    </source>
</evidence>
<name>A0A8T3DZM9_9TELE</name>
<accession>A0A8T3DZM9</accession>
<proteinExistence type="predicted"/>
<reference evidence="9" key="1">
    <citation type="submission" date="2021-01" db="EMBL/GenBank/DDBJ databases">
        <authorList>
            <person name="Zahm M."/>
            <person name="Roques C."/>
            <person name="Cabau C."/>
            <person name="Klopp C."/>
            <person name="Donnadieu C."/>
            <person name="Jouanno E."/>
            <person name="Lampietro C."/>
            <person name="Louis A."/>
            <person name="Herpin A."/>
            <person name="Echchiki A."/>
            <person name="Berthelot C."/>
            <person name="Parey E."/>
            <person name="Roest-Crollius H."/>
            <person name="Braasch I."/>
            <person name="Postlethwait J."/>
            <person name="Bobe J."/>
            <person name="Montfort J."/>
            <person name="Bouchez O."/>
            <person name="Begum T."/>
            <person name="Mejri S."/>
            <person name="Adams A."/>
            <person name="Chen W.-J."/>
            <person name="Guiguen Y."/>
        </authorList>
    </citation>
    <scope>NUCLEOTIDE SEQUENCE</scope>
    <source>
        <tissue evidence="9">Blood</tissue>
    </source>
</reference>
<keyword evidence="3" id="KW-0677">Repeat</keyword>
<gene>
    <name evidence="9" type="ORF">AGOR_G00046730</name>
</gene>
<dbReference type="SUPFAM" id="SSF57535">
    <property type="entry name" value="Complement control module/SCR domain"/>
    <property type="match status" value="2"/>
</dbReference>
<keyword evidence="5" id="KW-0325">Glycoprotein</keyword>
<evidence type="ECO:0000313" key="9">
    <source>
        <dbReference type="EMBL" id="KAI1900118.1"/>
    </source>
</evidence>
<feature type="domain" description="Sushi" evidence="8">
    <location>
        <begin position="82"/>
        <end position="141"/>
    </location>
</feature>
<comment type="caution">
    <text evidence="9">The sequence shown here is derived from an EMBL/GenBank/DDBJ whole genome shotgun (WGS) entry which is preliminary data.</text>
</comment>
<evidence type="ECO:0000256" key="1">
    <source>
        <dbReference type="ARBA" id="ARBA00022659"/>
    </source>
</evidence>
<feature type="chain" id="PRO_5035846349" description="Sushi domain-containing protein" evidence="7">
    <location>
        <begin position="20"/>
        <end position="178"/>
    </location>
</feature>